<dbReference type="OrthoDB" id="3071597at2759"/>
<accession>A0A8H5HX58</accession>
<name>A0A8H5HX58_9AGAR</name>
<dbReference type="Proteomes" id="UP000518752">
    <property type="component" value="Unassembled WGS sequence"/>
</dbReference>
<dbReference type="EMBL" id="JAACJN010000011">
    <property type="protein sequence ID" value="KAF5391082.1"/>
    <property type="molecule type" value="Genomic_DNA"/>
</dbReference>
<feature type="compositionally biased region" description="Gly residues" evidence="1">
    <location>
        <begin position="73"/>
        <end position="90"/>
    </location>
</feature>
<gene>
    <name evidence="2" type="ORF">D9757_003130</name>
</gene>
<feature type="compositionally biased region" description="Low complexity" evidence="1">
    <location>
        <begin position="216"/>
        <end position="228"/>
    </location>
</feature>
<evidence type="ECO:0000313" key="3">
    <source>
        <dbReference type="Proteomes" id="UP000518752"/>
    </source>
</evidence>
<feature type="region of interest" description="Disordered" evidence="1">
    <location>
        <begin position="23"/>
        <end position="309"/>
    </location>
</feature>
<comment type="caution">
    <text evidence="2">The sequence shown here is derived from an EMBL/GenBank/DDBJ whole genome shotgun (WGS) entry which is preliminary data.</text>
</comment>
<keyword evidence="3" id="KW-1185">Reference proteome</keyword>
<evidence type="ECO:0000256" key="1">
    <source>
        <dbReference type="SAM" id="MobiDB-lite"/>
    </source>
</evidence>
<reference evidence="2 3" key="1">
    <citation type="journal article" date="2020" name="ISME J.">
        <title>Uncovering the hidden diversity of litter-decomposition mechanisms in mushroom-forming fungi.</title>
        <authorList>
            <person name="Floudas D."/>
            <person name="Bentzer J."/>
            <person name="Ahren D."/>
            <person name="Johansson T."/>
            <person name="Persson P."/>
            <person name="Tunlid A."/>
        </authorList>
    </citation>
    <scope>NUCLEOTIDE SEQUENCE [LARGE SCALE GENOMIC DNA]</scope>
    <source>
        <strain evidence="2 3">CBS 406.79</strain>
    </source>
</reference>
<feature type="compositionally biased region" description="Gly residues" evidence="1">
    <location>
        <begin position="105"/>
        <end position="116"/>
    </location>
</feature>
<protein>
    <submittedName>
        <fullName evidence="2">Uncharacterized protein</fullName>
    </submittedName>
</protein>
<organism evidence="2 3">
    <name type="scientific">Collybiopsis confluens</name>
    <dbReference type="NCBI Taxonomy" id="2823264"/>
    <lineage>
        <taxon>Eukaryota</taxon>
        <taxon>Fungi</taxon>
        <taxon>Dikarya</taxon>
        <taxon>Basidiomycota</taxon>
        <taxon>Agaricomycotina</taxon>
        <taxon>Agaricomycetes</taxon>
        <taxon>Agaricomycetidae</taxon>
        <taxon>Agaricales</taxon>
        <taxon>Marasmiineae</taxon>
        <taxon>Omphalotaceae</taxon>
        <taxon>Collybiopsis</taxon>
    </lineage>
</organism>
<evidence type="ECO:0000313" key="2">
    <source>
        <dbReference type="EMBL" id="KAF5391082.1"/>
    </source>
</evidence>
<feature type="compositionally biased region" description="Basic residues" evidence="1">
    <location>
        <begin position="273"/>
        <end position="282"/>
    </location>
</feature>
<sequence length="309" mass="31352">MGIAESISAVGVAGTVTGLSYTQATAQQHEDEEEAKRKTEAENAAAQDANTGKGGPDENGPSKGLFPASGNLGARGGGGGGRGQGPGTGVEAGTSNAKQARSGRPAGGGRSSGGGIKQMQPLSQPLNRSDKERKPKQKKKNTKGGDQPAVESGAVTSDIPEGDPSNPITSAAQSPVPGSGKSRRRSAGHRRDMSRALLQTGDASNHSAPGPMMNTSSSRPPSSASHPRAQGHAAGAKPQQIDAVVTPTAVENSPEGIPVAKPPTSKPSDNRGGRGRGGRPSRAHIERSRPLVASTQSNRVQVMKELPTE</sequence>
<proteinExistence type="predicted"/>
<dbReference type="AlphaFoldDB" id="A0A8H5HX58"/>